<dbReference type="RefSeq" id="WP_002699571.1">
    <property type="nucleotide sequence ID" value="NZ_CDNC01000011.1"/>
</dbReference>
<evidence type="ECO:0000256" key="7">
    <source>
        <dbReference type="ARBA" id="ARBA00022840"/>
    </source>
</evidence>
<dbReference type="PROSITE" id="PS50893">
    <property type="entry name" value="ABC_TRANSPORTER_2"/>
    <property type="match status" value="1"/>
</dbReference>
<dbReference type="InterPro" id="IPR017871">
    <property type="entry name" value="ABC_transporter-like_CS"/>
</dbReference>
<dbReference type="GeneID" id="57754287"/>
<evidence type="ECO:0000256" key="2">
    <source>
        <dbReference type="ARBA" id="ARBA00005417"/>
    </source>
</evidence>
<evidence type="ECO:0000256" key="4">
    <source>
        <dbReference type="ARBA" id="ARBA00022475"/>
    </source>
</evidence>
<dbReference type="GO" id="GO:0005524">
    <property type="term" value="F:ATP binding"/>
    <property type="evidence" value="ECO:0007669"/>
    <property type="project" value="UniProtKB-KW"/>
</dbReference>
<dbReference type="AlphaFoldDB" id="A0A0B7GV13"/>
<keyword evidence="9" id="KW-0472">Membrane</keyword>
<organism evidence="10 11">
    <name type="scientific">Treponema phagedenis</name>
    <dbReference type="NCBI Taxonomy" id="162"/>
    <lineage>
        <taxon>Bacteria</taxon>
        <taxon>Pseudomonadati</taxon>
        <taxon>Spirochaetota</taxon>
        <taxon>Spirochaetia</taxon>
        <taxon>Spirochaetales</taxon>
        <taxon>Treponemataceae</taxon>
        <taxon>Treponema</taxon>
    </lineage>
</organism>
<keyword evidence="11" id="KW-1185">Reference proteome</keyword>
<name>A0A0B7GV13_TREPH</name>
<evidence type="ECO:0000256" key="6">
    <source>
        <dbReference type="ARBA" id="ARBA00022741"/>
    </source>
</evidence>
<dbReference type="Gene3D" id="3.40.50.300">
    <property type="entry name" value="P-loop containing nucleotide triphosphate hydrolases"/>
    <property type="match status" value="1"/>
</dbReference>
<dbReference type="PANTHER" id="PTHR43297">
    <property type="entry name" value="OLIGOPEPTIDE TRANSPORT ATP-BINDING PROTEIN APPD"/>
    <property type="match status" value="1"/>
</dbReference>
<dbReference type="PROSITE" id="PS00211">
    <property type="entry name" value="ABC_TRANSPORTER_1"/>
    <property type="match status" value="1"/>
</dbReference>
<dbReference type="SUPFAM" id="SSF52540">
    <property type="entry name" value="P-loop containing nucleoside triphosphate hydrolases"/>
    <property type="match status" value="1"/>
</dbReference>
<comment type="similarity">
    <text evidence="2">Belongs to the ABC transporter superfamily.</text>
</comment>
<keyword evidence="5" id="KW-0997">Cell inner membrane</keyword>
<evidence type="ECO:0000313" key="11">
    <source>
        <dbReference type="Proteomes" id="UP000042527"/>
    </source>
</evidence>
<gene>
    <name evidence="10" type="ORF">TPHV1_190019</name>
</gene>
<dbReference type="CDD" id="cd03257">
    <property type="entry name" value="ABC_NikE_OppD_transporters"/>
    <property type="match status" value="1"/>
</dbReference>
<keyword evidence="3" id="KW-0813">Transport</keyword>
<evidence type="ECO:0000256" key="5">
    <source>
        <dbReference type="ARBA" id="ARBA00022519"/>
    </source>
</evidence>
<proteinExistence type="inferred from homology"/>
<dbReference type="GO" id="GO:0005886">
    <property type="term" value="C:plasma membrane"/>
    <property type="evidence" value="ECO:0007669"/>
    <property type="project" value="UniProtKB-SubCell"/>
</dbReference>
<sequence length="268" mass="30435">MKELLKIENLSISLNEKKIIDSVSLSVQKEEVYFLVGETGCGKTILAKSILGLTPKTMKVNGAIKYLSAEGEYINLRENFSCLKDLRGKEILWVPQNTNSALNPLLNMEKQFLLPMKKRLGLKKQNARKKILELFKMLSLNPAEEILRCYPYELSGGMKVRAMIAIGLALNAKLLLLDEPTKGLDASSCLELMNLLFKLVKEYKMSILFITHDLRIVEQYSENIAVMHQGKIVDRGKYQHVVRENPKAYVRAFWKALPENGMEVLCDA</sequence>
<keyword evidence="8" id="KW-1278">Translocase</keyword>
<evidence type="ECO:0000256" key="1">
    <source>
        <dbReference type="ARBA" id="ARBA00004417"/>
    </source>
</evidence>
<dbReference type="Proteomes" id="UP000042527">
    <property type="component" value="Unassembled WGS sequence"/>
</dbReference>
<evidence type="ECO:0000313" key="10">
    <source>
        <dbReference type="EMBL" id="CEM61412.1"/>
    </source>
</evidence>
<keyword evidence="6" id="KW-0547">Nucleotide-binding</keyword>
<evidence type="ECO:0000256" key="9">
    <source>
        <dbReference type="ARBA" id="ARBA00023136"/>
    </source>
</evidence>
<evidence type="ECO:0000256" key="8">
    <source>
        <dbReference type="ARBA" id="ARBA00022967"/>
    </source>
</evidence>
<dbReference type="SMART" id="SM00382">
    <property type="entry name" value="AAA"/>
    <property type="match status" value="1"/>
</dbReference>
<dbReference type="InterPro" id="IPR050388">
    <property type="entry name" value="ABC_Ni/Peptide_Import"/>
</dbReference>
<accession>A0A0B7GV13</accession>
<dbReference type="InterPro" id="IPR027417">
    <property type="entry name" value="P-loop_NTPase"/>
</dbReference>
<dbReference type="InterPro" id="IPR003439">
    <property type="entry name" value="ABC_transporter-like_ATP-bd"/>
</dbReference>
<reference evidence="11" key="1">
    <citation type="submission" date="2015-01" db="EMBL/GenBank/DDBJ databases">
        <authorList>
            <person name="Manzoor Shahid"/>
            <person name="Zubair Saima"/>
        </authorList>
    </citation>
    <scope>NUCLEOTIDE SEQUENCE [LARGE SCALE GENOMIC DNA]</scope>
    <source>
        <strain evidence="11">V1</strain>
    </source>
</reference>
<protein>
    <submittedName>
        <fullName evidence="10">ABC transporter, ATP-binding protein</fullName>
    </submittedName>
</protein>
<keyword evidence="7 10" id="KW-0067">ATP-binding</keyword>
<comment type="subcellular location">
    <subcellularLocation>
        <location evidence="1">Cell inner membrane</location>
        <topology evidence="1">Peripheral membrane protein</topology>
    </subcellularLocation>
</comment>
<dbReference type="Pfam" id="PF00005">
    <property type="entry name" value="ABC_tran"/>
    <property type="match status" value="1"/>
</dbReference>
<dbReference type="EMBL" id="CDNC01000011">
    <property type="protein sequence ID" value="CEM61412.1"/>
    <property type="molecule type" value="Genomic_DNA"/>
</dbReference>
<dbReference type="PANTHER" id="PTHR43297:SF14">
    <property type="entry name" value="ATPASE AAA-TYPE CORE DOMAIN-CONTAINING PROTEIN"/>
    <property type="match status" value="1"/>
</dbReference>
<evidence type="ECO:0000256" key="3">
    <source>
        <dbReference type="ARBA" id="ARBA00022448"/>
    </source>
</evidence>
<dbReference type="GO" id="GO:0016887">
    <property type="term" value="F:ATP hydrolysis activity"/>
    <property type="evidence" value="ECO:0007669"/>
    <property type="project" value="InterPro"/>
</dbReference>
<keyword evidence="4" id="KW-1003">Cell membrane</keyword>
<dbReference type="InterPro" id="IPR003593">
    <property type="entry name" value="AAA+_ATPase"/>
</dbReference>